<dbReference type="OrthoDB" id="913041at2759"/>
<dbReference type="InterPro" id="IPR055312">
    <property type="entry name" value="FBL15-like"/>
</dbReference>
<reference evidence="2" key="1">
    <citation type="submission" date="2020-10" db="EMBL/GenBank/DDBJ databases">
        <authorList>
            <person name="Han B."/>
            <person name="Lu T."/>
            <person name="Zhao Q."/>
            <person name="Huang X."/>
            <person name="Zhao Y."/>
        </authorList>
    </citation>
    <scope>NUCLEOTIDE SEQUENCE</scope>
</reference>
<accession>A0A811NRS0</accession>
<comment type="caution">
    <text evidence="2">The sequence shown here is derived from an EMBL/GenBank/DDBJ whole genome shotgun (WGS) entry which is preliminary data.</text>
</comment>
<evidence type="ECO:0000259" key="1">
    <source>
        <dbReference type="Pfam" id="PF00646"/>
    </source>
</evidence>
<dbReference type="InterPro" id="IPR001810">
    <property type="entry name" value="F-box_dom"/>
</dbReference>
<feature type="domain" description="F-box" evidence="1">
    <location>
        <begin position="107"/>
        <end position="143"/>
    </location>
</feature>
<evidence type="ECO:0000313" key="3">
    <source>
        <dbReference type="Proteomes" id="UP000604825"/>
    </source>
</evidence>
<dbReference type="SUPFAM" id="SSF81383">
    <property type="entry name" value="F-box domain"/>
    <property type="match status" value="1"/>
</dbReference>
<dbReference type="Pfam" id="PF00646">
    <property type="entry name" value="F-box"/>
    <property type="match status" value="1"/>
</dbReference>
<name>A0A811NRS0_9POAL</name>
<dbReference type="SUPFAM" id="SSF52047">
    <property type="entry name" value="RNI-like"/>
    <property type="match status" value="1"/>
</dbReference>
<gene>
    <name evidence="2" type="ORF">NCGR_LOCUS18670</name>
</gene>
<dbReference type="AlphaFoldDB" id="A0A811NRS0"/>
<sequence length="598" mass="67323">MDMPFLGQRIPCSQIVYWYKKFDAAVSCYWLRDKSSFKKNPVFLLVKRYGHPWKNGQRFSTPADESQILGCPFLEPCGGGGGDGEVSTKRAKLSTGASTGAGSEDRLSALPDDILVLILRCLSTCGATQTSVLSRRWRRVWALVPTLCFRYTPDTRQIGPALEAHETALLRLSVLTRDAAPDSVSAWLAVAARRLSGSLLFHNTVVREWGAQEGDEEEAAQKGAFELPCLERATEVSLHLGFLVLAVPPAGVFARLCELYLSSIRFHSPGLLGDAVSWPRCPCLQKLNVLDARGLDNLSIHTDSLRQVELTVLRGLRQLNIVAPALEELKVAHCYFYSRRSQPVANSTAPQLATLRWMDPYDPSSVHLGEMRHLRLLKPFFFVVYGDDSSTHNQSCLSLLRRFKVIEHLILTLIYLSDIDDYQYVMEDMTMLPNITILHLNIFANKHAFGTSAFHVLRMCSGIRKLMLAFLARTYVEAQTACPPGCICGEHQNWETEHLLLNHLKEVEITRMRGYEHEVTFVKQLLIWGTALEKVTVFFDESVTESVAKALSLVLRSFPRPEIKRADRRRLPHEWGLWKGKNEASFPRKICGEAALNP</sequence>
<dbReference type="Proteomes" id="UP000604825">
    <property type="component" value="Unassembled WGS sequence"/>
</dbReference>
<protein>
    <recommendedName>
        <fullName evidence="1">F-box domain-containing protein</fullName>
    </recommendedName>
</protein>
<evidence type="ECO:0000313" key="2">
    <source>
        <dbReference type="EMBL" id="CAD6227027.1"/>
    </source>
</evidence>
<proteinExistence type="predicted"/>
<dbReference type="InterPro" id="IPR036047">
    <property type="entry name" value="F-box-like_dom_sf"/>
</dbReference>
<dbReference type="PANTHER" id="PTHR34709:SF52">
    <property type="entry name" value="OS07G0548100 PROTEIN"/>
    <property type="match status" value="1"/>
</dbReference>
<organism evidence="2 3">
    <name type="scientific">Miscanthus lutarioriparius</name>
    <dbReference type="NCBI Taxonomy" id="422564"/>
    <lineage>
        <taxon>Eukaryota</taxon>
        <taxon>Viridiplantae</taxon>
        <taxon>Streptophyta</taxon>
        <taxon>Embryophyta</taxon>
        <taxon>Tracheophyta</taxon>
        <taxon>Spermatophyta</taxon>
        <taxon>Magnoliopsida</taxon>
        <taxon>Liliopsida</taxon>
        <taxon>Poales</taxon>
        <taxon>Poaceae</taxon>
        <taxon>PACMAD clade</taxon>
        <taxon>Panicoideae</taxon>
        <taxon>Andropogonodae</taxon>
        <taxon>Andropogoneae</taxon>
        <taxon>Saccharinae</taxon>
        <taxon>Miscanthus</taxon>
    </lineage>
</organism>
<keyword evidence="3" id="KW-1185">Reference proteome</keyword>
<dbReference type="PANTHER" id="PTHR34709">
    <property type="entry name" value="OS10G0396666 PROTEIN"/>
    <property type="match status" value="1"/>
</dbReference>
<dbReference type="EMBL" id="CAJGYO010000004">
    <property type="protein sequence ID" value="CAD6227027.1"/>
    <property type="molecule type" value="Genomic_DNA"/>
</dbReference>